<comment type="caution">
    <text evidence="1">The sequence shown here is derived from an EMBL/GenBank/DDBJ whole genome shotgun (WGS) entry which is preliminary data.</text>
</comment>
<sequence length="100" mass="11200">MQQRLCPWHCRRGIVTASTHLRYAACDIAQRLCPCALSLRKSRRHHDPYGTHWATMPDDFAQGIVAGAMSPSTCRDLVFLAKGTDTSQMDLALELDVVKE</sequence>
<protein>
    <submittedName>
        <fullName evidence="1">Uncharacterized protein</fullName>
    </submittedName>
</protein>
<organism evidence="1 2">
    <name type="scientific">Arctium lappa</name>
    <name type="common">Greater burdock</name>
    <name type="synonym">Lappa major</name>
    <dbReference type="NCBI Taxonomy" id="4217"/>
    <lineage>
        <taxon>Eukaryota</taxon>
        <taxon>Viridiplantae</taxon>
        <taxon>Streptophyta</taxon>
        <taxon>Embryophyta</taxon>
        <taxon>Tracheophyta</taxon>
        <taxon>Spermatophyta</taxon>
        <taxon>Magnoliopsida</taxon>
        <taxon>eudicotyledons</taxon>
        <taxon>Gunneridae</taxon>
        <taxon>Pentapetalae</taxon>
        <taxon>asterids</taxon>
        <taxon>campanulids</taxon>
        <taxon>Asterales</taxon>
        <taxon>Asteraceae</taxon>
        <taxon>Carduoideae</taxon>
        <taxon>Cardueae</taxon>
        <taxon>Arctiinae</taxon>
        <taxon>Arctium</taxon>
    </lineage>
</organism>
<accession>A0ACB9CIW7</accession>
<name>A0ACB9CIW7_ARCLA</name>
<reference evidence="1 2" key="2">
    <citation type="journal article" date="2022" name="Mol. Ecol. Resour.">
        <title>The genomes of chicory, endive, great burdock and yacon provide insights into Asteraceae paleo-polyploidization history and plant inulin production.</title>
        <authorList>
            <person name="Fan W."/>
            <person name="Wang S."/>
            <person name="Wang H."/>
            <person name="Wang A."/>
            <person name="Jiang F."/>
            <person name="Liu H."/>
            <person name="Zhao H."/>
            <person name="Xu D."/>
            <person name="Zhang Y."/>
        </authorList>
    </citation>
    <scope>NUCLEOTIDE SEQUENCE [LARGE SCALE GENOMIC DNA]</scope>
    <source>
        <strain evidence="2">cv. Niubang</strain>
    </source>
</reference>
<dbReference type="EMBL" id="CM042050">
    <property type="protein sequence ID" value="KAI3734215.1"/>
    <property type="molecule type" value="Genomic_DNA"/>
</dbReference>
<evidence type="ECO:0000313" key="1">
    <source>
        <dbReference type="EMBL" id="KAI3734215.1"/>
    </source>
</evidence>
<proteinExistence type="predicted"/>
<dbReference type="Proteomes" id="UP001055879">
    <property type="component" value="Linkage Group LG04"/>
</dbReference>
<evidence type="ECO:0000313" key="2">
    <source>
        <dbReference type="Proteomes" id="UP001055879"/>
    </source>
</evidence>
<gene>
    <name evidence="1" type="ORF">L6452_13679</name>
</gene>
<keyword evidence="2" id="KW-1185">Reference proteome</keyword>
<reference evidence="2" key="1">
    <citation type="journal article" date="2022" name="Mol. Ecol. Resour.">
        <title>The genomes of chicory, endive, great burdock and yacon provide insights into Asteraceae palaeo-polyploidization history and plant inulin production.</title>
        <authorList>
            <person name="Fan W."/>
            <person name="Wang S."/>
            <person name="Wang H."/>
            <person name="Wang A."/>
            <person name="Jiang F."/>
            <person name="Liu H."/>
            <person name="Zhao H."/>
            <person name="Xu D."/>
            <person name="Zhang Y."/>
        </authorList>
    </citation>
    <scope>NUCLEOTIDE SEQUENCE [LARGE SCALE GENOMIC DNA]</scope>
    <source>
        <strain evidence="2">cv. Niubang</strain>
    </source>
</reference>